<evidence type="ECO:0000313" key="4">
    <source>
        <dbReference type="Proteomes" id="UP000824262"/>
    </source>
</evidence>
<name>A0A9D1CST2_9FIRM</name>
<feature type="active site" description="Proton donor/acceptor" evidence="1">
    <location>
        <position position="82"/>
    </location>
</feature>
<dbReference type="PANTHER" id="PTHR48100">
    <property type="entry name" value="BROAD-SPECIFICITY PHOSPHATASE YOR283W-RELATED"/>
    <property type="match status" value="1"/>
</dbReference>
<dbReference type="CDD" id="cd07067">
    <property type="entry name" value="HP_PGM_like"/>
    <property type="match status" value="1"/>
</dbReference>
<comment type="caution">
    <text evidence="3">The sequence shown here is derived from an EMBL/GenBank/DDBJ whole genome shotgun (WGS) entry which is preliminary data.</text>
</comment>
<evidence type="ECO:0000256" key="1">
    <source>
        <dbReference type="PIRSR" id="PIRSR613078-1"/>
    </source>
</evidence>
<dbReference type="InterPro" id="IPR001345">
    <property type="entry name" value="PG/BPGM_mutase_AS"/>
</dbReference>
<dbReference type="PROSITE" id="PS00175">
    <property type="entry name" value="PG_MUTASE"/>
    <property type="match status" value="1"/>
</dbReference>
<dbReference type="Proteomes" id="UP000824262">
    <property type="component" value="Unassembled WGS sequence"/>
</dbReference>
<reference evidence="3" key="1">
    <citation type="submission" date="2020-10" db="EMBL/GenBank/DDBJ databases">
        <authorList>
            <person name="Gilroy R."/>
        </authorList>
    </citation>
    <scope>NUCLEOTIDE SEQUENCE</scope>
    <source>
        <strain evidence="3">ChiBcolR7-354</strain>
    </source>
</reference>
<proteinExistence type="predicted"/>
<evidence type="ECO:0000313" key="3">
    <source>
        <dbReference type="EMBL" id="HIQ79177.1"/>
    </source>
</evidence>
<dbReference type="SMART" id="SM00855">
    <property type="entry name" value="PGAM"/>
    <property type="match status" value="1"/>
</dbReference>
<dbReference type="Gene3D" id="3.40.50.1240">
    <property type="entry name" value="Phosphoglycerate mutase-like"/>
    <property type="match status" value="1"/>
</dbReference>
<dbReference type="InterPro" id="IPR050275">
    <property type="entry name" value="PGM_Phosphatase"/>
</dbReference>
<organism evidence="3 4">
    <name type="scientific">Candidatus Scatomorpha intestinavium</name>
    <dbReference type="NCBI Taxonomy" id="2840922"/>
    <lineage>
        <taxon>Bacteria</taxon>
        <taxon>Bacillati</taxon>
        <taxon>Bacillota</taxon>
        <taxon>Clostridia</taxon>
        <taxon>Eubacteriales</taxon>
        <taxon>Candidatus Scatomorpha</taxon>
    </lineage>
</organism>
<evidence type="ECO:0000256" key="2">
    <source>
        <dbReference type="PIRSR" id="PIRSR613078-2"/>
    </source>
</evidence>
<feature type="binding site" evidence="2">
    <location>
        <begin position="7"/>
        <end position="14"/>
    </location>
    <ligand>
        <name>substrate</name>
    </ligand>
</feature>
<dbReference type="Pfam" id="PF00300">
    <property type="entry name" value="His_Phos_1"/>
    <property type="match status" value="1"/>
</dbReference>
<sequence length="194" mass="20901">MRLLLVRHGETDWNAAGRIQGCTDTPLNARGRAQAAALAEKLRSSERAEALYTSPLRRAAETAEIIGSALGLRPEPVEALREISFGVWEGCSWAEIQRRWPEDFAYCEADRLNRAPPGGESYARLMARACPAVERLRRAPGGTAIAVCHSAVIRAVLCALRGISIGDGYATLRIKNSSVTELADLSAASGVEGR</sequence>
<gene>
    <name evidence="3" type="ORF">IAB77_07955</name>
</gene>
<protein>
    <submittedName>
        <fullName evidence="3">Histidine phosphatase family protein</fullName>
    </submittedName>
</protein>
<accession>A0A9D1CST2</accession>
<dbReference type="EMBL" id="DVGA01000084">
    <property type="protein sequence ID" value="HIQ79177.1"/>
    <property type="molecule type" value="Genomic_DNA"/>
</dbReference>
<feature type="binding site" evidence="2">
    <location>
        <position position="58"/>
    </location>
    <ligand>
        <name>substrate</name>
    </ligand>
</feature>
<dbReference type="GO" id="GO:0005737">
    <property type="term" value="C:cytoplasm"/>
    <property type="evidence" value="ECO:0007669"/>
    <property type="project" value="TreeGrafter"/>
</dbReference>
<dbReference type="SUPFAM" id="SSF53254">
    <property type="entry name" value="Phosphoglycerate mutase-like"/>
    <property type="match status" value="1"/>
</dbReference>
<reference evidence="3" key="2">
    <citation type="journal article" date="2021" name="PeerJ">
        <title>Extensive microbial diversity within the chicken gut microbiome revealed by metagenomics and culture.</title>
        <authorList>
            <person name="Gilroy R."/>
            <person name="Ravi A."/>
            <person name="Getino M."/>
            <person name="Pursley I."/>
            <person name="Horton D.L."/>
            <person name="Alikhan N.F."/>
            <person name="Baker D."/>
            <person name="Gharbi K."/>
            <person name="Hall N."/>
            <person name="Watson M."/>
            <person name="Adriaenssens E.M."/>
            <person name="Foster-Nyarko E."/>
            <person name="Jarju S."/>
            <person name="Secka A."/>
            <person name="Antonio M."/>
            <person name="Oren A."/>
            <person name="Chaudhuri R.R."/>
            <person name="La Ragione R."/>
            <person name="Hildebrand F."/>
            <person name="Pallen M.J."/>
        </authorList>
    </citation>
    <scope>NUCLEOTIDE SEQUENCE</scope>
    <source>
        <strain evidence="3">ChiBcolR7-354</strain>
    </source>
</reference>
<dbReference type="AlphaFoldDB" id="A0A9D1CST2"/>
<dbReference type="InterPro" id="IPR013078">
    <property type="entry name" value="His_Pase_superF_clade-1"/>
</dbReference>
<dbReference type="InterPro" id="IPR029033">
    <property type="entry name" value="His_PPase_superfam"/>
</dbReference>
<feature type="active site" description="Tele-phosphohistidine intermediate" evidence="1">
    <location>
        <position position="8"/>
    </location>
</feature>
<dbReference type="PANTHER" id="PTHR48100:SF59">
    <property type="entry name" value="ADENOSYLCOBALAMIN_ALPHA-RIBAZOLE PHOSPHATASE"/>
    <property type="match status" value="1"/>
</dbReference>
<dbReference type="GO" id="GO:0016791">
    <property type="term" value="F:phosphatase activity"/>
    <property type="evidence" value="ECO:0007669"/>
    <property type="project" value="TreeGrafter"/>
</dbReference>